<dbReference type="SUPFAM" id="SSF55658">
    <property type="entry name" value="L9 N-domain-like"/>
    <property type="match status" value="1"/>
</dbReference>
<dbReference type="InterPro" id="IPR000244">
    <property type="entry name" value="Ribosomal_bL9"/>
</dbReference>
<dbReference type="GO" id="GO:0005840">
    <property type="term" value="C:ribosome"/>
    <property type="evidence" value="ECO:0007669"/>
    <property type="project" value="UniProtKB-KW"/>
</dbReference>
<keyword evidence="3" id="KW-0809">Transit peptide</keyword>
<evidence type="ECO:0000313" key="12">
    <source>
        <dbReference type="Ensembl" id="ENSAMEP00000030548.1"/>
    </source>
</evidence>
<dbReference type="GO" id="GO:0003735">
    <property type="term" value="F:structural constituent of ribosome"/>
    <property type="evidence" value="ECO:0007669"/>
    <property type="project" value="InterPro"/>
</dbReference>
<feature type="domain" description="Ribosomal protein L9" evidence="9">
    <location>
        <begin position="100"/>
        <end position="144"/>
    </location>
</feature>
<keyword evidence="13" id="KW-1185">Reference proteome</keyword>
<dbReference type="Ensembl" id="ENSAMET00000035918.1">
    <property type="protein sequence ID" value="ENSAMEP00000030548.1"/>
    <property type="gene ID" value="ENSAMEG00000000491.2"/>
</dbReference>
<dbReference type="InterPro" id="IPR009027">
    <property type="entry name" value="Ribosomal_bL9/RNase_H1_N"/>
</dbReference>
<sequence length="267" mass="29815">GPALSSEGPRLWWGSLRPNSVSGGPRPGSGGLSVCRRLRAAGGSRETRSPSLPGCQGTVIVERWWKVPLAGEGRKPRLHRRHRVYKLVEDTKHGPKSNLELILTQSVEGLGVRGDLVSVKKSLGRNQLLPQGLAVYASPQNKKLFEEEKLLRQEGKLEKIQTRAGEMTVKFLRSCHLEVGMKNNVKWELNPEIVARHFFRNLGVVVAPHALKLPEEPITRWGEYWCEVTHEILESHENGNQESASPWTTRSSVGAFLHLSLRLDLAI</sequence>
<dbReference type="Pfam" id="PF25131">
    <property type="entry name" value="bL9m_N"/>
    <property type="match status" value="1"/>
</dbReference>
<keyword evidence="5" id="KW-0496">Mitochondrion</keyword>
<feature type="domain" description="Large ribosomal subunit protein bL9m C-terminal" evidence="10">
    <location>
        <begin position="158"/>
        <end position="235"/>
    </location>
</feature>
<evidence type="ECO:0000256" key="4">
    <source>
        <dbReference type="ARBA" id="ARBA00022980"/>
    </source>
</evidence>
<proteinExistence type="inferred from homology"/>
<evidence type="ECO:0000259" key="10">
    <source>
        <dbReference type="Pfam" id="PF22078"/>
    </source>
</evidence>
<dbReference type="InterPro" id="IPR020070">
    <property type="entry name" value="Ribosomal_bL9_N"/>
</dbReference>
<reference evidence="12" key="3">
    <citation type="submission" date="2025-09" db="UniProtKB">
        <authorList>
            <consortium name="Ensembl"/>
        </authorList>
    </citation>
    <scope>IDENTIFICATION</scope>
</reference>
<dbReference type="PANTHER" id="PTHR21368">
    <property type="entry name" value="50S RIBOSOMAL PROTEIN L9"/>
    <property type="match status" value="1"/>
</dbReference>
<keyword evidence="4" id="KW-0689">Ribosomal protein</keyword>
<keyword evidence="6" id="KW-0687">Ribonucleoprotein</keyword>
<evidence type="ECO:0000256" key="7">
    <source>
        <dbReference type="ARBA" id="ARBA00035194"/>
    </source>
</evidence>
<dbReference type="Proteomes" id="UP000008912">
    <property type="component" value="Unassembled WGS sequence"/>
</dbReference>
<protein>
    <recommendedName>
        <fullName evidence="7">Large ribosomal subunit protein bL9m</fullName>
    </recommendedName>
    <alternativeName>
        <fullName evidence="8">39S ribosomal protein L9, mitochondrial</fullName>
    </alternativeName>
</protein>
<dbReference type="InterPro" id="IPR003006">
    <property type="entry name" value="Ig/MHC_CS"/>
</dbReference>
<evidence type="ECO:0000256" key="2">
    <source>
        <dbReference type="ARBA" id="ARBA00010605"/>
    </source>
</evidence>
<dbReference type="InterPro" id="IPR056864">
    <property type="entry name" value="MRP-L9_N"/>
</dbReference>
<dbReference type="InterPro" id="IPR054302">
    <property type="entry name" value="Ribosomal_bL9m_C"/>
</dbReference>
<dbReference type="GO" id="GO:0005739">
    <property type="term" value="C:mitochondrion"/>
    <property type="evidence" value="ECO:0007669"/>
    <property type="project" value="UniProtKB-SubCell"/>
</dbReference>
<evidence type="ECO:0000259" key="11">
    <source>
        <dbReference type="Pfam" id="PF25131"/>
    </source>
</evidence>
<dbReference type="AlphaFoldDB" id="A0A7N5JUB0"/>
<reference evidence="12" key="2">
    <citation type="submission" date="2025-08" db="UniProtKB">
        <authorList>
            <consortium name="Ensembl"/>
        </authorList>
    </citation>
    <scope>IDENTIFICATION</scope>
</reference>
<name>A0A7N5JUB0_AILME</name>
<dbReference type="InterPro" id="IPR036935">
    <property type="entry name" value="Ribosomal_bL9_N_sf"/>
</dbReference>
<dbReference type="Pfam" id="PF22078">
    <property type="entry name" value="Ribosomal_bL9m_C"/>
    <property type="match status" value="1"/>
</dbReference>
<evidence type="ECO:0000256" key="3">
    <source>
        <dbReference type="ARBA" id="ARBA00022946"/>
    </source>
</evidence>
<dbReference type="FunFam" id="3.40.5.10:FF:000005">
    <property type="entry name" value="39S ribosomal protein L9, mitochondrial"/>
    <property type="match status" value="1"/>
</dbReference>
<evidence type="ECO:0000313" key="13">
    <source>
        <dbReference type="Proteomes" id="UP000008912"/>
    </source>
</evidence>
<gene>
    <name evidence="12" type="primary">MRPL9</name>
</gene>
<dbReference type="GeneTree" id="ENSGT00390000008281"/>
<dbReference type="Gene3D" id="3.40.5.10">
    <property type="entry name" value="Ribosomal protein L9, N-terminal domain"/>
    <property type="match status" value="1"/>
</dbReference>
<dbReference type="PROSITE" id="PS00290">
    <property type="entry name" value="IG_MHC"/>
    <property type="match status" value="1"/>
</dbReference>
<reference evidence="12 13" key="1">
    <citation type="journal article" date="2010" name="Nature">
        <title>The sequence and de novo assembly of the giant panda genome.</title>
        <authorList>
            <person name="Li R."/>
            <person name="Fan W."/>
            <person name="Tian G."/>
            <person name="Zhu H."/>
            <person name="He L."/>
            <person name="Cai J."/>
            <person name="Huang Q."/>
            <person name="Cai Q."/>
            <person name="Li B."/>
            <person name="Bai Y."/>
            <person name="Zhang Z."/>
            <person name="Zhang Y."/>
            <person name="Wang W."/>
            <person name="Li J."/>
            <person name="Wei F."/>
            <person name="Li H."/>
            <person name="Jian M."/>
            <person name="Li J."/>
            <person name="Zhang Z."/>
            <person name="Nielsen R."/>
            <person name="Li D."/>
            <person name="Gu W."/>
            <person name="Yang Z."/>
            <person name="Xuan Z."/>
            <person name="Ryder O.A."/>
            <person name="Leung F.C."/>
            <person name="Zhou Y."/>
            <person name="Cao J."/>
            <person name="Sun X."/>
            <person name="Fu Y."/>
            <person name="Fang X."/>
            <person name="Guo X."/>
            <person name="Wang B."/>
            <person name="Hou R."/>
            <person name="Shen F."/>
            <person name="Mu B."/>
            <person name="Ni P."/>
            <person name="Lin R."/>
            <person name="Qian W."/>
            <person name="Wang G."/>
            <person name="Yu C."/>
            <person name="Nie W."/>
            <person name="Wang J."/>
            <person name="Wu Z."/>
            <person name="Liang H."/>
            <person name="Min J."/>
            <person name="Wu Q."/>
            <person name="Cheng S."/>
            <person name="Ruan J."/>
            <person name="Wang M."/>
            <person name="Shi Z."/>
            <person name="Wen M."/>
            <person name="Liu B."/>
            <person name="Ren X."/>
            <person name="Zheng H."/>
            <person name="Dong D."/>
            <person name="Cook K."/>
            <person name="Shan G."/>
            <person name="Zhang H."/>
            <person name="Kosiol C."/>
            <person name="Xie X."/>
            <person name="Lu Z."/>
            <person name="Zheng H."/>
            <person name="Li Y."/>
            <person name="Steiner C.C."/>
            <person name="Lam T.T."/>
            <person name="Lin S."/>
            <person name="Zhang Q."/>
            <person name="Li G."/>
            <person name="Tian J."/>
            <person name="Gong T."/>
            <person name="Liu H."/>
            <person name="Zhang D."/>
            <person name="Fang L."/>
            <person name="Ye C."/>
            <person name="Zhang J."/>
            <person name="Hu W."/>
            <person name="Xu A."/>
            <person name="Ren Y."/>
            <person name="Zhang G."/>
            <person name="Bruford M.W."/>
            <person name="Li Q."/>
            <person name="Ma L."/>
            <person name="Guo Y."/>
            <person name="An N."/>
            <person name="Hu Y."/>
            <person name="Zheng Y."/>
            <person name="Shi Y."/>
            <person name="Li Z."/>
            <person name="Liu Q."/>
            <person name="Chen Y."/>
            <person name="Zhao J."/>
            <person name="Qu N."/>
            <person name="Zhao S."/>
            <person name="Tian F."/>
            <person name="Wang X."/>
            <person name="Wang H."/>
            <person name="Xu L."/>
            <person name="Liu X."/>
            <person name="Vinar T."/>
            <person name="Wang Y."/>
            <person name="Lam T.W."/>
            <person name="Yiu S.M."/>
            <person name="Liu S."/>
            <person name="Zhang H."/>
            <person name="Li D."/>
            <person name="Huang Y."/>
            <person name="Wang X."/>
            <person name="Yang G."/>
            <person name="Jiang Z."/>
            <person name="Wang J."/>
            <person name="Qin N."/>
            <person name="Li L."/>
            <person name="Li J."/>
            <person name="Bolund L."/>
            <person name="Kristiansen K."/>
            <person name="Wong G.K."/>
            <person name="Olson M."/>
            <person name="Zhang X."/>
            <person name="Li S."/>
            <person name="Yang H."/>
            <person name="Wang J."/>
            <person name="Wang J."/>
        </authorList>
    </citation>
    <scope>NUCLEOTIDE SEQUENCE [LARGE SCALE GENOMIC DNA]</scope>
</reference>
<comment type="subcellular location">
    <subcellularLocation>
        <location evidence="1">Mitochondrion</location>
    </subcellularLocation>
</comment>
<evidence type="ECO:0000259" key="9">
    <source>
        <dbReference type="Pfam" id="PF01281"/>
    </source>
</evidence>
<evidence type="ECO:0000256" key="5">
    <source>
        <dbReference type="ARBA" id="ARBA00023128"/>
    </source>
</evidence>
<dbReference type="Pfam" id="PF01281">
    <property type="entry name" value="Ribosomal_L9_N"/>
    <property type="match status" value="1"/>
</dbReference>
<evidence type="ECO:0000256" key="1">
    <source>
        <dbReference type="ARBA" id="ARBA00004173"/>
    </source>
</evidence>
<evidence type="ECO:0000256" key="8">
    <source>
        <dbReference type="ARBA" id="ARBA00035381"/>
    </source>
</evidence>
<comment type="similarity">
    <text evidence="2">Belongs to the bacterial ribosomal protein bL9 family.</text>
</comment>
<dbReference type="GO" id="GO:0006412">
    <property type="term" value="P:translation"/>
    <property type="evidence" value="ECO:0007669"/>
    <property type="project" value="InterPro"/>
</dbReference>
<feature type="domain" description="Large ribosomal subunit protein bL9m N-terminal" evidence="11">
    <location>
        <begin position="59"/>
        <end position="90"/>
    </location>
</feature>
<organism evidence="12 13">
    <name type="scientific">Ailuropoda melanoleuca</name>
    <name type="common">Giant panda</name>
    <dbReference type="NCBI Taxonomy" id="9646"/>
    <lineage>
        <taxon>Eukaryota</taxon>
        <taxon>Metazoa</taxon>
        <taxon>Chordata</taxon>
        <taxon>Craniata</taxon>
        <taxon>Vertebrata</taxon>
        <taxon>Euteleostomi</taxon>
        <taxon>Mammalia</taxon>
        <taxon>Eutheria</taxon>
        <taxon>Laurasiatheria</taxon>
        <taxon>Carnivora</taxon>
        <taxon>Caniformia</taxon>
        <taxon>Ursidae</taxon>
        <taxon>Ailuropoda</taxon>
    </lineage>
</organism>
<evidence type="ECO:0000256" key="6">
    <source>
        <dbReference type="ARBA" id="ARBA00023274"/>
    </source>
</evidence>
<accession>A0A7N5JUB0</accession>
<dbReference type="GO" id="GO:1990904">
    <property type="term" value="C:ribonucleoprotein complex"/>
    <property type="evidence" value="ECO:0007669"/>
    <property type="project" value="UniProtKB-KW"/>
</dbReference>